<reference evidence="1 2" key="1">
    <citation type="submission" date="2014-08" db="EMBL/GenBank/DDBJ databases">
        <title>Chaperone-usher fimbriae in a diverse selection of Gallibacterium genomes.</title>
        <authorList>
            <person name="Kudirkiene E."/>
            <person name="Bager R.J."/>
            <person name="Johnson T.J."/>
            <person name="Bojesen A.M."/>
        </authorList>
    </citation>
    <scope>NUCLEOTIDE SEQUENCE [LARGE SCALE GENOMIC DNA]</scope>
    <source>
        <strain evidence="1 2">CCM5974</strain>
    </source>
</reference>
<dbReference type="RefSeq" id="WP_039173960.1">
    <property type="nucleotide sequence ID" value="NZ_JPXX01000024.1"/>
</dbReference>
<comment type="caution">
    <text evidence="1">The sequence shown here is derived from an EMBL/GenBank/DDBJ whole genome shotgun (WGS) entry which is preliminary data.</text>
</comment>
<gene>
    <name evidence="1" type="ORF">JP36_08995</name>
</gene>
<protein>
    <submittedName>
        <fullName evidence="1">Uncharacterized protein</fullName>
    </submittedName>
</protein>
<name>A0A0A2XWD0_9PAST</name>
<dbReference type="EMBL" id="JPXX01000024">
    <property type="protein sequence ID" value="KGQ36686.1"/>
    <property type="molecule type" value="Genomic_DNA"/>
</dbReference>
<dbReference type="AlphaFoldDB" id="A0A0A2XWD0"/>
<accession>A0A0A2XWD0</accession>
<dbReference type="Proteomes" id="UP000030539">
    <property type="component" value="Unassembled WGS sequence"/>
</dbReference>
<dbReference type="eggNOG" id="ENOG502ZGQI">
    <property type="taxonomic scope" value="Bacteria"/>
</dbReference>
<sequence length="94" mass="10812">MQLITNEQLHQELQALRTLVASTMLDEKSTLVWTAQDIADYFQFSYEHTKRAVIADPDFPNAIELQKRTGGKAANRWLAGYVIAFACKRARNRR</sequence>
<proteinExistence type="predicted"/>
<evidence type="ECO:0000313" key="2">
    <source>
        <dbReference type="Proteomes" id="UP000030539"/>
    </source>
</evidence>
<evidence type="ECO:0000313" key="1">
    <source>
        <dbReference type="EMBL" id="KGQ36686.1"/>
    </source>
</evidence>
<organism evidence="1 2">
    <name type="scientific">Gallibacterium genomosp. 1</name>
    <dbReference type="NCBI Taxonomy" id="155515"/>
    <lineage>
        <taxon>Bacteria</taxon>
        <taxon>Pseudomonadati</taxon>
        <taxon>Pseudomonadota</taxon>
        <taxon>Gammaproteobacteria</taxon>
        <taxon>Pasteurellales</taxon>
        <taxon>Pasteurellaceae</taxon>
        <taxon>Gallibacterium</taxon>
    </lineage>
</organism>